<reference evidence="1 2" key="1">
    <citation type="submission" date="2016-01" db="EMBL/GenBank/DDBJ databases">
        <authorList>
            <person name="Manzoor S."/>
        </authorList>
    </citation>
    <scope>NUCLEOTIDE SEQUENCE [LARGE SCALE GENOMIC DNA]</scope>
    <source>
        <strain evidence="1">Methanoculleus sp MAB1</strain>
    </source>
</reference>
<proteinExistence type="predicted"/>
<evidence type="ECO:0000313" key="2">
    <source>
        <dbReference type="Proteomes" id="UP000069850"/>
    </source>
</evidence>
<evidence type="ECO:0000313" key="1">
    <source>
        <dbReference type="EMBL" id="CVK33133.1"/>
    </source>
</evidence>
<name>A0A0X3BMA7_9EURY</name>
<dbReference type="KEGG" id="mema:MMAB1_1920"/>
<dbReference type="Proteomes" id="UP000069850">
    <property type="component" value="Chromosome 1"/>
</dbReference>
<sequence>MNTGFLRVLLDPRRFFEERIKNEPGLKVPALIVLVYALIDQNRISNKTATRHFIRLKRICNKSPRSFRGNPCCPGFPSPEKFIPSRLLRVCEAQSS</sequence>
<protein>
    <submittedName>
        <fullName evidence="1">Uncharacterized protein</fullName>
    </submittedName>
</protein>
<gene>
    <name evidence="1" type="ORF">MMAB1_1920</name>
</gene>
<organism evidence="1 2">
    <name type="scientific">Methanoculleus bourgensis</name>
    <dbReference type="NCBI Taxonomy" id="83986"/>
    <lineage>
        <taxon>Archaea</taxon>
        <taxon>Methanobacteriati</taxon>
        <taxon>Methanobacteriota</taxon>
        <taxon>Stenosarchaea group</taxon>
        <taxon>Methanomicrobia</taxon>
        <taxon>Methanomicrobiales</taxon>
        <taxon>Methanomicrobiaceae</taxon>
        <taxon>Methanoculleus</taxon>
    </lineage>
</organism>
<dbReference type="EMBL" id="LT158599">
    <property type="protein sequence ID" value="CVK33133.1"/>
    <property type="molecule type" value="Genomic_DNA"/>
</dbReference>
<accession>A0A0X3BMA7</accession>
<dbReference type="AlphaFoldDB" id="A0A0X3BMA7"/>